<feature type="transmembrane region" description="Helical" evidence="5">
    <location>
        <begin position="97"/>
        <end position="116"/>
    </location>
</feature>
<dbReference type="NCBIfam" id="NF038012">
    <property type="entry name" value="DMT_1"/>
    <property type="match status" value="1"/>
</dbReference>
<feature type="transmembrane region" description="Helical" evidence="5">
    <location>
        <begin position="44"/>
        <end position="65"/>
    </location>
</feature>
<dbReference type="GO" id="GO:0016020">
    <property type="term" value="C:membrane"/>
    <property type="evidence" value="ECO:0007669"/>
    <property type="project" value="UniProtKB-SubCell"/>
</dbReference>
<dbReference type="InterPro" id="IPR037185">
    <property type="entry name" value="EmrE-like"/>
</dbReference>
<keyword evidence="4 5" id="KW-0472">Membrane</keyword>
<protein>
    <submittedName>
        <fullName evidence="6">DMT family transporter</fullName>
    </submittedName>
</protein>
<evidence type="ECO:0000256" key="3">
    <source>
        <dbReference type="ARBA" id="ARBA00022989"/>
    </source>
</evidence>
<dbReference type="PANTHER" id="PTHR40761:SF1">
    <property type="entry name" value="CONSERVED INTEGRAL MEMBRANE ALANINE VALINE AND LEUCINE RICH PROTEIN-RELATED"/>
    <property type="match status" value="1"/>
</dbReference>
<feature type="transmembrane region" description="Helical" evidence="5">
    <location>
        <begin position="159"/>
        <end position="176"/>
    </location>
</feature>
<feature type="transmembrane region" description="Helical" evidence="5">
    <location>
        <begin position="220"/>
        <end position="241"/>
    </location>
</feature>
<dbReference type="AlphaFoldDB" id="A0ABD5E5H0"/>
<evidence type="ECO:0000256" key="2">
    <source>
        <dbReference type="ARBA" id="ARBA00022692"/>
    </source>
</evidence>
<dbReference type="Proteomes" id="UP001183607">
    <property type="component" value="Unassembled WGS sequence"/>
</dbReference>
<comment type="subcellular location">
    <subcellularLocation>
        <location evidence="1">Membrane</location>
        <topology evidence="1">Multi-pass membrane protein</topology>
    </subcellularLocation>
</comment>
<evidence type="ECO:0000256" key="5">
    <source>
        <dbReference type="SAM" id="Phobius"/>
    </source>
</evidence>
<dbReference type="InterPro" id="IPR008521">
    <property type="entry name" value="Mg_trans_NIPA"/>
</dbReference>
<evidence type="ECO:0000313" key="7">
    <source>
        <dbReference type="Proteomes" id="UP001183607"/>
    </source>
</evidence>
<reference evidence="7" key="1">
    <citation type="submission" date="2023-07" db="EMBL/GenBank/DDBJ databases">
        <title>30 novel species of actinomycetes from the DSMZ collection.</title>
        <authorList>
            <person name="Nouioui I."/>
        </authorList>
    </citation>
    <scope>NUCLEOTIDE SEQUENCE [LARGE SCALE GENOMIC DNA]</scope>
    <source>
        <strain evidence="7">DSM 41982</strain>
    </source>
</reference>
<dbReference type="Pfam" id="PF05653">
    <property type="entry name" value="Mg_trans_NIPA"/>
    <property type="match status" value="1"/>
</dbReference>
<dbReference type="SUPFAM" id="SSF103481">
    <property type="entry name" value="Multidrug resistance efflux transporter EmrE"/>
    <property type="match status" value="1"/>
</dbReference>
<gene>
    <name evidence="6" type="ORF">RM574_12235</name>
</gene>
<comment type="caution">
    <text evidence="6">The sequence shown here is derived from an EMBL/GenBank/DDBJ whole genome shotgun (WGS) entry which is preliminary data.</text>
</comment>
<organism evidence="6 7">
    <name type="scientific">Streptomyces evansiae</name>
    <dbReference type="NCBI Taxonomy" id="3075535"/>
    <lineage>
        <taxon>Bacteria</taxon>
        <taxon>Bacillati</taxon>
        <taxon>Actinomycetota</taxon>
        <taxon>Actinomycetes</taxon>
        <taxon>Kitasatosporales</taxon>
        <taxon>Streptomycetaceae</taxon>
        <taxon>Streptomyces</taxon>
    </lineage>
</organism>
<evidence type="ECO:0000256" key="1">
    <source>
        <dbReference type="ARBA" id="ARBA00004141"/>
    </source>
</evidence>
<feature type="transmembrane region" description="Helical" evidence="5">
    <location>
        <begin position="6"/>
        <end position="24"/>
    </location>
</feature>
<sequence>MSDVPLSVLFALVSAVAYAAGAIVQERVAVQQGPEGHAPWRRPAWWGAVALNGLGALLHVGALAFGPLSLVQPLGALTIVFALPMAALLVRQRASAAAWRGALLAAAGLAGLLALTGSGGERVPGGQALGVLGLVTLGTVLALLLVARGVHHHPAARGGFVAAAAGVAFGMASVYTKTVTDRIAHESPLEMLPLLGAVSVLACAGMLLSQASYRGAGLTAPLATQTVVNPVTAAAVGFALFGEHMRFGVLGEAGAAVAGAIAAVGLVWLTVGRTAPPPAPEPPAAVTESSPSGV</sequence>
<feature type="transmembrane region" description="Helical" evidence="5">
    <location>
        <begin position="191"/>
        <end position="208"/>
    </location>
</feature>
<keyword evidence="3 5" id="KW-1133">Transmembrane helix</keyword>
<evidence type="ECO:0000256" key="4">
    <source>
        <dbReference type="ARBA" id="ARBA00023136"/>
    </source>
</evidence>
<evidence type="ECO:0000313" key="6">
    <source>
        <dbReference type="EMBL" id="MDT0416261.1"/>
    </source>
</evidence>
<name>A0ABD5E5H0_9ACTN</name>
<dbReference type="RefSeq" id="WP_095681585.1">
    <property type="nucleotide sequence ID" value="NZ_JAVRER010000014.1"/>
</dbReference>
<keyword evidence="2 5" id="KW-0812">Transmembrane</keyword>
<feature type="transmembrane region" description="Helical" evidence="5">
    <location>
        <begin position="253"/>
        <end position="271"/>
    </location>
</feature>
<proteinExistence type="predicted"/>
<feature type="transmembrane region" description="Helical" evidence="5">
    <location>
        <begin position="71"/>
        <end position="90"/>
    </location>
</feature>
<feature type="transmembrane region" description="Helical" evidence="5">
    <location>
        <begin position="128"/>
        <end position="147"/>
    </location>
</feature>
<dbReference type="EMBL" id="JAVRER010000014">
    <property type="protein sequence ID" value="MDT0416261.1"/>
    <property type="molecule type" value="Genomic_DNA"/>
</dbReference>
<dbReference type="PANTHER" id="PTHR40761">
    <property type="entry name" value="CONSERVED INTEGRAL MEMBRANE ALANINE VALINE AND LEUCINE RICH PROTEIN-RELATED"/>
    <property type="match status" value="1"/>
</dbReference>
<accession>A0ABD5E5H0</accession>